<proteinExistence type="predicted"/>
<dbReference type="Proteomes" id="UP000279457">
    <property type="component" value="Unassembled WGS sequence"/>
</dbReference>
<protein>
    <submittedName>
        <fullName evidence="1">Uncharacterized protein</fullName>
    </submittedName>
</protein>
<keyword evidence="2" id="KW-1185">Reference proteome</keyword>
<accession>A0A3N6TM98</accession>
<sequence>MLFQQSERMKVGVQEMLTLKNKKDIFSMKNMLISFFFSVLLLLSHSSQAQIDLPYEPAVVELKGIISINQFDGPPNYGEGPDDKKVNVPVLRLSEPVNVNPASGLSDDDPDNQLEKKFSSYRLLITEKR</sequence>
<dbReference type="OrthoDB" id="6638041at2"/>
<evidence type="ECO:0000313" key="2">
    <source>
        <dbReference type="Proteomes" id="UP000279457"/>
    </source>
</evidence>
<dbReference type="EMBL" id="RHHM01000027">
    <property type="protein sequence ID" value="RQM36342.1"/>
    <property type="molecule type" value="Genomic_DNA"/>
</dbReference>
<organism evidence="1 2">
    <name type="scientific">Erwinia psidii</name>
    <dbReference type="NCBI Taxonomy" id="69224"/>
    <lineage>
        <taxon>Bacteria</taxon>
        <taxon>Pseudomonadati</taxon>
        <taxon>Pseudomonadota</taxon>
        <taxon>Gammaproteobacteria</taxon>
        <taxon>Enterobacterales</taxon>
        <taxon>Erwiniaceae</taxon>
        <taxon>Erwinia</taxon>
    </lineage>
</organism>
<dbReference type="RefSeq" id="WP_124234919.1">
    <property type="nucleotide sequence ID" value="NZ_RHHM01000027.1"/>
</dbReference>
<gene>
    <name evidence="1" type="ORF">EB241_21075</name>
</gene>
<dbReference type="AlphaFoldDB" id="A0A3N6TM98"/>
<name>A0A3N6TM98_9GAMM</name>
<comment type="caution">
    <text evidence="1">The sequence shown here is derived from an EMBL/GenBank/DDBJ whole genome shotgun (WGS) entry which is preliminary data.</text>
</comment>
<reference evidence="1 2" key="1">
    <citation type="submission" date="2018-10" db="EMBL/GenBank/DDBJ databases">
        <title>Draft genome sequence for the type isolate of Erwinia psidii, agent causal of bacterial blight in guava (Psidium guajava) and wilt and die-back of Eucalyptus spp.</title>
        <authorList>
            <person name="Hermenegildo P.S."/>
            <person name="Santos S.A."/>
            <person name="Guimaraes L.M.S."/>
            <person name="Vidigal P.M.P."/>
            <person name="Pereira I.C."/>
            <person name="Badel J.L."/>
            <person name="Alfenas-Zerbini P."/>
            <person name="Ferreira M.A.S.V."/>
            <person name="Alfenas A.C."/>
        </authorList>
    </citation>
    <scope>NUCLEOTIDE SEQUENCE [LARGE SCALE GENOMIC DNA]</scope>
    <source>
        <strain evidence="1 2">IBSBF 435</strain>
    </source>
</reference>
<evidence type="ECO:0000313" key="1">
    <source>
        <dbReference type="EMBL" id="RQM36342.1"/>
    </source>
</evidence>